<name>W2PX17_PHYN3</name>
<dbReference type="GeneID" id="20192145"/>
<dbReference type="RefSeq" id="XP_008909661.1">
    <property type="nucleotide sequence ID" value="XM_008911413.1"/>
</dbReference>
<dbReference type="EMBL" id="KI669601">
    <property type="protein sequence ID" value="ETN05191.1"/>
    <property type="molecule type" value="Genomic_DNA"/>
</dbReference>
<reference evidence="1 2" key="2">
    <citation type="submission" date="2013-11" db="EMBL/GenBank/DDBJ databases">
        <title>The Genome Sequence of Phytophthora parasitica INRA-310.</title>
        <authorList>
            <consortium name="The Broad Institute Genomics Platform"/>
            <person name="Russ C."/>
            <person name="Tyler B."/>
            <person name="Panabieres F."/>
            <person name="Shan W."/>
            <person name="Tripathy S."/>
            <person name="Grunwald N."/>
            <person name="Machado M."/>
            <person name="Johnson C.S."/>
            <person name="Arredondo F."/>
            <person name="Hong C."/>
            <person name="Coffey M."/>
            <person name="Young S.K."/>
            <person name="Zeng Q."/>
            <person name="Gargeya S."/>
            <person name="Fitzgerald M."/>
            <person name="Abouelleil A."/>
            <person name="Alvarado L."/>
            <person name="Chapman S.B."/>
            <person name="Gainer-Dewar J."/>
            <person name="Goldberg J."/>
            <person name="Griggs A."/>
            <person name="Gujja S."/>
            <person name="Hansen M."/>
            <person name="Howarth C."/>
            <person name="Imamovic A."/>
            <person name="Ireland A."/>
            <person name="Larimer J."/>
            <person name="McCowan C."/>
            <person name="Murphy C."/>
            <person name="Pearson M."/>
            <person name="Poon T.W."/>
            <person name="Priest M."/>
            <person name="Roberts A."/>
            <person name="Saif S."/>
            <person name="Shea T."/>
            <person name="Sykes S."/>
            <person name="Wortman J."/>
            <person name="Nusbaum C."/>
            <person name="Birren B."/>
        </authorList>
    </citation>
    <scope>NUCLEOTIDE SEQUENCE [LARGE SCALE GENOMIC DNA]</scope>
    <source>
        <strain evidence="1 2">INRA-310</strain>
    </source>
</reference>
<gene>
    <name evidence="1" type="ORF">PPTG_23546</name>
</gene>
<protein>
    <submittedName>
        <fullName evidence="1">Uncharacterized protein</fullName>
    </submittedName>
</protein>
<dbReference type="Proteomes" id="UP000018817">
    <property type="component" value="Unassembled WGS sequence"/>
</dbReference>
<evidence type="ECO:0000313" key="2">
    <source>
        <dbReference type="Proteomes" id="UP000018817"/>
    </source>
</evidence>
<organism evidence="1 2">
    <name type="scientific">Phytophthora nicotianae (strain INRA-310)</name>
    <name type="common">Phytophthora parasitica</name>
    <dbReference type="NCBI Taxonomy" id="761204"/>
    <lineage>
        <taxon>Eukaryota</taxon>
        <taxon>Sar</taxon>
        <taxon>Stramenopiles</taxon>
        <taxon>Oomycota</taxon>
        <taxon>Peronosporomycetes</taxon>
        <taxon>Peronosporales</taxon>
        <taxon>Peronosporaceae</taxon>
        <taxon>Phytophthora</taxon>
    </lineage>
</organism>
<accession>W2PX17</accession>
<sequence length="61" mass="7050">MLWSAGKWKLSNGCCINPTRRILRIVLPVTITLVGNNHPEVVKWYGDHFGNPRKRKYAKLC</sequence>
<dbReference type="AlphaFoldDB" id="W2PX17"/>
<evidence type="ECO:0000313" key="1">
    <source>
        <dbReference type="EMBL" id="ETN05191.1"/>
    </source>
</evidence>
<dbReference type="VEuPathDB" id="FungiDB:PPTG_23546"/>
<reference evidence="2" key="1">
    <citation type="submission" date="2011-12" db="EMBL/GenBank/DDBJ databases">
        <authorList>
            <consortium name="The Broad Institute Genome Sequencing Platform"/>
            <person name="Russ C."/>
            <person name="Tyler B."/>
            <person name="Panabieres F."/>
            <person name="Shan W."/>
            <person name="Tripathy S."/>
            <person name="Grunwald N."/>
            <person name="Machado M."/>
            <person name="Young S.K."/>
            <person name="Zeng Q."/>
            <person name="Gargeya S."/>
            <person name="Fitzgerald M."/>
            <person name="Haas B."/>
            <person name="Abouelleil A."/>
            <person name="Alvarado L."/>
            <person name="Arachchi H.M."/>
            <person name="Berlin A."/>
            <person name="Chapman S.B."/>
            <person name="Gearin G."/>
            <person name="Goldberg J."/>
            <person name="Griggs A."/>
            <person name="Gujja S."/>
            <person name="Hansen M."/>
            <person name="Heiman D."/>
            <person name="Howarth C."/>
            <person name="Larimer J."/>
            <person name="Lui A."/>
            <person name="MacDonald P.J.P."/>
            <person name="McCowen C."/>
            <person name="Montmayeur A."/>
            <person name="Murphy C."/>
            <person name="Neiman D."/>
            <person name="Pearson M."/>
            <person name="Priest M."/>
            <person name="Roberts A."/>
            <person name="Saif S."/>
            <person name="Shea T."/>
            <person name="Sisk P."/>
            <person name="Stolte C."/>
            <person name="Sykes S."/>
            <person name="Wortman J."/>
            <person name="Nusbaum C."/>
            <person name="Birren B."/>
        </authorList>
    </citation>
    <scope>NUCLEOTIDE SEQUENCE [LARGE SCALE GENOMIC DNA]</scope>
    <source>
        <strain evidence="2">INRA-310</strain>
    </source>
</reference>
<proteinExistence type="predicted"/>